<evidence type="ECO:0000313" key="16">
    <source>
        <dbReference type="Proteomes" id="UP000254968"/>
    </source>
</evidence>
<dbReference type="InterPro" id="IPR036291">
    <property type="entry name" value="NAD(P)-bd_dom_sf"/>
</dbReference>
<feature type="binding site" evidence="8 11">
    <location>
        <begin position="50"/>
        <end position="56"/>
    </location>
    <ligand>
        <name>NAD(+)</name>
        <dbReference type="ChEBI" id="CHEBI:57540"/>
    </ligand>
</feature>
<evidence type="ECO:0000256" key="5">
    <source>
        <dbReference type="ARBA" id="ARBA00023002"/>
    </source>
</evidence>
<evidence type="ECO:0000256" key="6">
    <source>
        <dbReference type="ARBA" id="ARBA00023027"/>
    </source>
</evidence>
<feature type="binding site" evidence="8 10">
    <location>
        <position position="131"/>
    </location>
    <ligand>
        <name>substrate</name>
    </ligand>
</feature>
<evidence type="ECO:0000256" key="12">
    <source>
        <dbReference type="RuleBase" id="RU000422"/>
    </source>
</evidence>
<dbReference type="NCBIfam" id="NF003916">
    <property type="entry name" value="PRK05442.1"/>
    <property type="match status" value="1"/>
</dbReference>
<dbReference type="PANTHER" id="PTHR23382">
    <property type="entry name" value="MALATE DEHYDROGENASE"/>
    <property type="match status" value="1"/>
</dbReference>
<feature type="binding site" evidence="8 11">
    <location>
        <begin position="168"/>
        <end position="170"/>
    </location>
    <ligand>
        <name>NAD(+)</name>
        <dbReference type="ChEBI" id="CHEBI:57540"/>
    </ligand>
</feature>
<dbReference type="FunFam" id="3.90.110.10:FF:000002">
    <property type="entry name" value="Malate dehydrogenase"/>
    <property type="match status" value="1"/>
</dbReference>
<dbReference type="InterPro" id="IPR022383">
    <property type="entry name" value="Lactate/malate_DH_C"/>
</dbReference>
<evidence type="ECO:0000256" key="2">
    <source>
        <dbReference type="ARBA" id="ARBA00009613"/>
    </source>
</evidence>
<dbReference type="InterPro" id="IPR010945">
    <property type="entry name" value="Malate_DH_type2"/>
</dbReference>
<organism evidence="15 16">
    <name type="scientific">Legionella beliardensis</name>
    <dbReference type="NCBI Taxonomy" id="91822"/>
    <lineage>
        <taxon>Bacteria</taxon>
        <taxon>Pseudomonadati</taxon>
        <taxon>Pseudomonadota</taxon>
        <taxon>Gammaproteobacteria</taxon>
        <taxon>Legionellales</taxon>
        <taxon>Legionellaceae</taxon>
        <taxon>Legionella</taxon>
    </lineage>
</organism>
<dbReference type="InterPro" id="IPR015955">
    <property type="entry name" value="Lactate_DH/Glyco_Ohase_4_C"/>
</dbReference>
<keyword evidence="16" id="KW-1185">Reference proteome</keyword>
<evidence type="ECO:0000256" key="11">
    <source>
        <dbReference type="PIRSR" id="PIRSR000102-3"/>
    </source>
</evidence>
<dbReference type="GO" id="GO:0006099">
    <property type="term" value="P:tricarboxylic acid cycle"/>
    <property type="evidence" value="ECO:0007669"/>
    <property type="project" value="UniProtKB-UniRule"/>
</dbReference>
<evidence type="ECO:0000256" key="10">
    <source>
        <dbReference type="PIRSR" id="PIRSR000102-2"/>
    </source>
</evidence>
<dbReference type="InterPro" id="IPR001252">
    <property type="entry name" value="Malate_DH_AS"/>
</dbReference>
<feature type="binding site" evidence="8">
    <location>
        <position position="151"/>
    </location>
    <ligand>
        <name>NAD(+)</name>
        <dbReference type="ChEBI" id="CHEBI:57540"/>
    </ligand>
</feature>
<dbReference type="Proteomes" id="UP000254968">
    <property type="component" value="Unassembled WGS sequence"/>
</dbReference>
<comment type="function">
    <text evidence="1 8">Catalyzes the reversible oxidation of malate to oxaloacetate.</text>
</comment>
<evidence type="ECO:0000256" key="7">
    <source>
        <dbReference type="ARBA" id="ARBA00048313"/>
    </source>
</evidence>
<feature type="active site" description="Proton acceptor" evidence="8 9">
    <location>
        <position position="226"/>
    </location>
</feature>
<dbReference type="AlphaFoldDB" id="A0A378HZ36"/>
<dbReference type="SUPFAM" id="SSF51735">
    <property type="entry name" value="NAD(P)-binding Rossmann-fold domains"/>
    <property type="match status" value="1"/>
</dbReference>
<dbReference type="SUPFAM" id="SSF56327">
    <property type="entry name" value="LDH C-terminal domain-like"/>
    <property type="match status" value="1"/>
</dbReference>
<accession>A0A378HZ36</accession>
<evidence type="ECO:0000256" key="3">
    <source>
        <dbReference type="ARBA" id="ARBA00012995"/>
    </source>
</evidence>
<dbReference type="InterPro" id="IPR001557">
    <property type="entry name" value="L-lactate/malate_DH"/>
</dbReference>
<dbReference type="Gene3D" id="3.40.50.720">
    <property type="entry name" value="NAD(P)-binding Rossmann-like Domain"/>
    <property type="match status" value="1"/>
</dbReference>
<feature type="binding site" evidence="8 10">
    <location>
        <position position="137"/>
    </location>
    <ligand>
        <name>substrate</name>
    </ligand>
</feature>
<evidence type="ECO:0000256" key="1">
    <source>
        <dbReference type="ARBA" id="ARBA00003966"/>
    </source>
</evidence>
<feature type="binding site" evidence="8 10">
    <location>
        <position position="201"/>
    </location>
    <ligand>
        <name>substrate</name>
    </ligand>
</feature>
<name>A0A378HZ36_9GAMM</name>
<dbReference type="GO" id="GO:0006108">
    <property type="term" value="P:malate metabolic process"/>
    <property type="evidence" value="ECO:0007669"/>
    <property type="project" value="InterPro"/>
</dbReference>
<dbReference type="Pfam" id="PF00056">
    <property type="entry name" value="Ldh_1_N"/>
    <property type="match status" value="1"/>
</dbReference>
<evidence type="ECO:0000313" key="15">
    <source>
        <dbReference type="EMBL" id="STX28012.1"/>
    </source>
</evidence>
<evidence type="ECO:0000256" key="4">
    <source>
        <dbReference type="ARBA" id="ARBA00022532"/>
    </source>
</evidence>
<dbReference type="GO" id="GO:0030060">
    <property type="term" value="F:L-malate dehydrogenase (NAD+) activity"/>
    <property type="evidence" value="ECO:0007669"/>
    <property type="project" value="UniProtKB-UniRule"/>
</dbReference>
<dbReference type="CDD" id="cd01338">
    <property type="entry name" value="MDH_chloroplast-like"/>
    <property type="match status" value="1"/>
</dbReference>
<keyword evidence="4 8" id="KW-0816">Tricarboxylic acid cycle</keyword>
<dbReference type="PIRSF" id="PIRSF000102">
    <property type="entry name" value="Lac_mal_DH"/>
    <property type="match status" value="1"/>
</dbReference>
<feature type="binding site" evidence="8 11">
    <location>
        <position position="144"/>
    </location>
    <ligand>
        <name>NAD(+)</name>
        <dbReference type="ChEBI" id="CHEBI:57540"/>
    </ligand>
</feature>
<comment type="catalytic activity">
    <reaction evidence="7 8 12">
        <text>(S)-malate + NAD(+) = oxaloacetate + NADH + H(+)</text>
        <dbReference type="Rhea" id="RHEA:21432"/>
        <dbReference type="ChEBI" id="CHEBI:15378"/>
        <dbReference type="ChEBI" id="CHEBI:15589"/>
        <dbReference type="ChEBI" id="CHEBI:16452"/>
        <dbReference type="ChEBI" id="CHEBI:57540"/>
        <dbReference type="ChEBI" id="CHEBI:57945"/>
        <dbReference type="EC" id="1.1.1.37"/>
    </reaction>
</comment>
<dbReference type="PROSITE" id="PS00068">
    <property type="entry name" value="MDH"/>
    <property type="match status" value="1"/>
</dbReference>
<keyword evidence="5 8" id="KW-0560">Oxidoreductase</keyword>
<dbReference type="HAMAP" id="MF_01517">
    <property type="entry name" value="Malate_dehydrog_2"/>
    <property type="match status" value="1"/>
</dbReference>
<comment type="similarity">
    <text evidence="2 8">Belongs to the LDH/MDH superfamily. MDH type 2 family.</text>
</comment>
<reference evidence="15 16" key="1">
    <citation type="submission" date="2018-06" db="EMBL/GenBank/DDBJ databases">
        <authorList>
            <consortium name="Pathogen Informatics"/>
            <person name="Doyle S."/>
        </authorList>
    </citation>
    <scope>NUCLEOTIDE SEQUENCE [LARGE SCALE GENOMIC DNA]</scope>
    <source>
        <strain evidence="15 16">NCTC13315</strain>
    </source>
</reference>
<dbReference type="InterPro" id="IPR001236">
    <property type="entry name" value="Lactate/malate_DH_N"/>
</dbReference>
<feature type="binding site" evidence="8 10">
    <location>
        <position position="170"/>
    </location>
    <ligand>
        <name>substrate</name>
    </ligand>
</feature>
<evidence type="ECO:0000259" key="14">
    <source>
        <dbReference type="Pfam" id="PF02866"/>
    </source>
</evidence>
<feature type="domain" description="Lactate/malate dehydrogenase C-terminal" evidence="14">
    <location>
        <begin position="195"/>
        <end position="361"/>
    </location>
</feature>
<sequence length="369" mass="40681">MSRNACPTKSTNLLQHSAFYETQFDCVILIKQWLEGKKIMTNRVKVAVTGGAGQIGYALLFRIASGQMFGPHTEVELQLLELEQALPALNGVAMELDDCAFPLLKRIVCTSDLNEAMRDINWALLVGSVPRKQGMERSDLLQINGGIFTKQGRAINDNAADDVRVFVVGNPCNTNCLIAKHHARDIPNDRFYAMTTLDELRAKTQLAKRAQVDVTAVTNMTIWGNHSSTQYPDFYNAKINGQSAATVIQDEGWLKEEFVTIVQQRGAAILKARGLSSAASAANAVIEGVTHLLNDTPAGDSYSMCRSSQGEYGVDKDLVFSFPCRTEQGKLTVVEGLEQNDYGHSKFEATLKELREERDMVKSLGLLDD</sequence>
<feature type="domain" description="Lactate/malate dehydrogenase N-terminal" evidence="13">
    <location>
        <begin position="44"/>
        <end position="187"/>
    </location>
</feature>
<dbReference type="Pfam" id="PF02866">
    <property type="entry name" value="Ldh_1_C"/>
    <property type="match status" value="1"/>
</dbReference>
<evidence type="ECO:0000259" key="13">
    <source>
        <dbReference type="Pfam" id="PF00056"/>
    </source>
</evidence>
<dbReference type="NCBIfam" id="TIGR01759">
    <property type="entry name" value="MalateDH-SF1"/>
    <property type="match status" value="1"/>
</dbReference>
<evidence type="ECO:0000256" key="8">
    <source>
        <dbReference type="HAMAP-Rule" id="MF_01517"/>
    </source>
</evidence>
<dbReference type="EMBL" id="UGNV01000001">
    <property type="protein sequence ID" value="STX28012.1"/>
    <property type="molecule type" value="Genomic_DNA"/>
</dbReference>
<evidence type="ECO:0000256" key="9">
    <source>
        <dbReference type="PIRSR" id="PIRSR000102-1"/>
    </source>
</evidence>
<dbReference type="FunFam" id="3.40.50.720:FF:000010">
    <property type="entry name" value="Malate dehydrogenase"/>
    <property type="match status" value="1"/>
</dbReference>
<gene>
    <name evidence="8 15" type="primary">mdh</name>
    <name evidence="15" type="ORF">NCTC13315_00535</name>
</gene>
<protein>
    <recommendedName>
        <fullName evidence="3 8">Malate dehydrogenase</fullName>
        <ecNumber evidence="3 8">1.1.1.37</ecNumber>
    </recommendedName>
</protein>
<keyword evidence="6 8" id="KW-0520">NAD</keyword>
<proteinExistence type="inferred from homology"/>
<dbReference type="EC" id="1.1.1.37" evidence="3 8"/>
<dbReference type="Gene3D" id="3.90.110.10">
    <property type="entry name" value="Lactate dehydrogenase/glycoside hydrolase, family 4, C-terminal"/>
    <property type="match status" value="1"/>
</dbReference>